<dbReference type="Proteomes" id="UP000799440">
    <property type="component" value="Unassembled WGS sequence"/>
</dbReference>
<accession>A0A6A6UTZ5</accession>
<dbReference type="OrthoDB" id="5425161at2759"/>
<evidence type="ECO:0000313" key="2">
    <source>
        <dbReference type="EMBL" id="KAF2741605.1"/>
    </source>
</evidence>
<evidence type="ECO:0000313" key="3">
    <source>
        <dbReference type="Proteomes" id="UP000799440"/>
    </source>
</evidence>
<dbReference type="AlphaFoldDB" id="A0A6A6UTZ5"/>
<proteinExistence type="predicted"/>
<dbReference type="Pfam" id="PF03184">
    <property type="entry name" value="DDE_1"/>
    <property type="match status" value="1"/>
</dbReference>
<name>A0A6A6UTZ5_9PLEO</name>
<evidence type="ECO:0000259" key="1">
    <source>
        <dbReference type="Pfam" id="PF03184"/>
    </source>
</evidence>
<reference evidence="2" key="1">
    <citation type="journal article" date="2020" name="Stud. Mycol.">
        <title>101 Dothideomycetes genomes: a test case for predicting lifestyles and emergence of pathogens.</title>
        <authorList>
            <person name="Haridas S."/>
            <person name="Albert R."/>
            <person name="Binder M."/>
            <person name="Bloem J."/>
            <person name="Labutti K."/>
            <person name="Salamov A."/>
            <person name="Andreopoulos B."/>
            <person name="Baker S."/>
            <person name="Barry K."/>
            <person name="Bills G."/>
            <person name="Bluhm B."/>
            <person name="Cannon C."/>
            <person name="Castanera R."/>
            <person name="Culley D."/>
            <person name="Daum C."/>
            <person name="Ezra D."/>
            <person name="Gonzalez J."/>
            <person name="Henrissat B."/>
            <person name="Kuo A."/>
            <person name="Liang C."/>
            <person name="Lipzen A."/>
            <person name="Lutzoni F."/>
            <person name="Magnuson J."/>
            <person name="Mondo S."/>
            <person name="Nolan M."/>
            <person name="Ohm R."/>
            <person name="Pangilinan J."/>
            <person name="Park H.-J."/>
            <person name="Ramirez L."/>
            <person name="Alfaro M."/>
            <person name="Sun H."/>
            <person name="Tritt A."/>
            <person name="Yoshinaga Y."/>
            <person name="Zwiers L.-H."/>
            <person name="Turgeon B."/>
            <person name="Goodwin S."/>
            <person name="Spatafora J."/>
            <person name="Crous P."/>
            <person name="Grigoriev I."/>
        </authorList>
    </citation>
    <scope>NUCLEOTIDE SEQUENCE</scope>
    <source>
        <strain evidence="2">CBS 119925</strain>
    </source>
</reference>
<dbReference type="GO" id="GO:0003676">
    <property type="term" value="F:nucleic acid binding"/>
    <property type="evidence" value="ECO:0007669"/>
    <property type="project" value="InterPro"/>
</dbReference>
<dbReference type="EMBL" id="MU006671">
    <property type="protein sequence ID" value="KAF2741605.1"/>
    <property type="molecule type" value="Genomic_DNA"/>
</dbReference>
<sequence>MPSHSSHLLRPLDVGCFSPLKKAYGRQVEGLRRNHINHITKLEFLPCFKAAFFASLTKSNIQGGQELRAIATLDNSINGMQFQPDDAERHTTERVNTYIIECLERYWASEPIDTDLWEEYRADFEG</sequence>
<organism evidence="2 3">
    <name type="scientific">Sporormia fimetaria CBS 119925</name>
    <dbReference type="NCBI Taxonomy" id="1340428"/>
    <lineage>
        <taxon>Eukaryota</taxon>
        <taxon>Fungi</taxon>
        <taxon>Dikarya</taxon>
        <taxon>Ascomycota</taxon>
        <taxon>Pezizomycotina</taxon>
        <taxon>Dothideomycetes</taxon>
        <taxon>Pleosporomycetidae</taxon>
        <taxon>Pleosporales</taxon>
        <taxon>Sporormiaceae</taxon>
        <taxon>Sporormia</taxon>
    </lineage>
</organism>
<keyword evidence="3" id="KW-1185">Reference proteome</keyword>
<feature type="domain" description="DDE-1" evidence="1">
    <location>
        <begin position="1"/>
        <end position="63"/>
    </location>
</feature>
<protein>
    <submittedName>
        <fullName evidence="2">DDE-domain-containing protein</fullName>
    </submittedName>
</protein>
<gene>
    <name evidence="2" type="ORF">M011DRAFT_491201</name>
</gene>
<dbReference type="InterPro" id="IPR004875">
    <property type="entry name" value="DDE_SF_endonuclease_dom"/>
</dbReference>